<evidence type="ECO:0000313" key="3">
    <source>
        <dbReference type="EMBL" id="KAK1691828.1"/>
    </source>
</evidence>
<dbReference type="Pfam" id="PF13963">
    <property type="entry name" value="Transpos_assoc"/>
    <property type="match status" value="1"/>
</dbReference>
<feature type="compositionally biased region" description="Acidic residues" evidence="1">
    <location>
        <begin position="328"/>
        <end position="337"/>
    </location>
</feature>
<dbReference type="InterPro" id="IPR029480">
    <property type="entry name" value="Transpos_assoc"/>
</dbReference>
<feature type="compositionally biased region" description="Basic and acidic residues" evidence="1">
    <location>
        <begin position="338"/>
        <end position="362"/>
    </location>
</feature>
<feature type="non-terminal residue" evidence="3">
    <location>
        <position position="1"/>
    </location>
</feature>
<comment type="caution">
    <text evidence="3">The sequence shown here is derived from an EMBL/GenBank/DDBJ whole genome shotgun (WGS) entry which is preliminary data.</text>
</comment>
<reference evidence="3" key="1">
    <citation type="submission" date="2023-07" db="EMBL/GenBank/DDBJ databases">
        <title>A chromosome-level genome assembly of Lolium multiflorum.</title>
        <authorList>
            <person name="Chen Y."/>
            <person name="Copetti D."/>
            <person name="Kolliker R."/>
            <person name="Studer B."/>
        </authorList>
    </citation>
    <scope>NUCLEOTIDE SEQUENCE</scope>
    <source>
        <strain evidence="3">02402/16</strain>
        <tissue evidence="3">Leaf</tissue>
    </source>
</reference>
<keyword evidence="4" id="KW-1185">Reference proteome</keyword>
<protein>
    <recommendedName>
        <fullName evidence="2">Transposase-associated domain-containing protein</fullName>
    </recommendedName>
</protein>
<sequence>MALQQAQEALKLKDAAVAEALQATSRENYMLDLLTDVSLDMAGSFLDAAAEDQRVDARAEILVRLAQQNNSSFWSSADRTRQIVRFQDRASQVREYLDFCTKTLAMVYSAMFPRNLQPKTLPELINKFKSVQRVHGFVKAQLMAGARFSMIMLQICYPKLDMSNVVDLCHERLKKRERNVDKINEVVTPIAETMIDDLLRMDAAYFSESHYADSMGASAGEERMSHPWMYGNRCDPAFREGVKSFLLVAEANKSKQGFMCCPCLKCKNEKDYSCSRDIKSYLLRFGFMSGYNVWTKHGEEGVMMEDGDEEEDNDDQYRSMFSEYDDTAMEDNEEEGGEERAPDDPVDDDLRRAISEPRRDCGTEKERLQFDKMLEDHQNCCTQVVKMGRESW</sequence>
<name>A0AAD8TTJ8_LOLMU</name>
<feature type="region of interest" description="Disordered" evidence="1">
    <location>
        <begin position="328"/>
        <end position="362"/>
    </location>
</feature>
<dbReference type="EMBL" id="JAUUTY010000001">
    <property type="protein sequence ID" value="KAK1691828.1"/>
    <property type="molecule type" value="Genomic_DNA"/>
</dbReference>
<accession>A0AAD8TTJ8</accession>
<organism evidence="3 4">
    <name type="scientific">Lolium multiflorum</name>
    <name type="common">Italian ryegrass</name>
    <name type="synonym">Lolium perenne subsp. multiflorum</name>
    <dbReference type="NCBI Taxonomy" id="4521"/>
    <lineage>
        <taxon>Eukaryota</taxon>
        <taxon>Viridiplantae</taxon>
        <taxon>Streptophyta</taxon>
        <taxon>Embryophyta</taxon>
        <taxon>Tracheophyta</taxon>
        <taxon>Spermatophyta</taxon>
        <taxon>Magnoliopsida</taxon>
        <taxon>Liliopsida</taxon>
        <taxon>Poales</taxon>
        <taxon>Poaceae</taxon>
        <taxon>BOP clade</taxon>
        <taxon>Pooideae</taxon>
        <taxon>Poodae</taxon>
        <taxon>Poeae</taxon>
        <taxon>Poeae Chloroplast Group 2 (Poeae type)</taxon>
        <taxon>Loliodinae</taxon>
        <taxon>Loliinae</taxon>
        <taxon>Lolium</taxon>
    </lineage>
</organism>
<gene>
    <name evidence="3" type="ORF">QYE76_008525</name>
</gene>
<evidence type="ECO:0000259" key="2">
    <source>
        <dbReference type="Pfam" id="PF13963"/>
    </source>
</evidence>
<evidence type="ECO:0000256" key="1">
    <source>
        <dbReference type="SAM" id="MobiDB-lite"/>
    </source>
</evidence>
<proteinExistence type="predicted"/>
<dbReference type="AlphaFoldDB" id="A0AAD8TTJ8"/>
<feature type="domain" description="Transposase-associated" evidence="2">
    <location>
        <begin position="228"/>
        <end position="299"/>
    </location>
</feature>
<evidence type="ECO:0000313" key="4">
    <source>
        <dbReference type="Proteomes" id="UP001231189"/>
    </source>
</evidence>
<dbReference type="Proteomes" id="UP001231189">
    <property type="component" value="Unassembled WGS sequence"/>
</dbReference>